<dbReference type="RefSeq" id="WP_074883671.1">
    <property type="nucleotide sequence ID" value="NZ_FORC01000002.1"/>
</dbReference>
<dbReference type="AlphaFoldDB" id="A0A1I3KCB8"/>
<evidence type="ECO:0000313" key="1">
    <source>
        <dbReference type="EMBL" id="SFI69938.1"/>
    </source>
</evidence>
<name>A0A1I3KCB8_9GAMM</name>
<dbReference type="Proteomes" id="UP000183018">
    <property type="component" value="Unassembled WGS sequence"/>
</dbReference>
<evidence type="ECO:0000313" key="2">
    <source>
        <dbReference type="Proteomes" id="UP000183018"/>
    </source>
</evidence>
<reference evidence="2" key="1">
    <citation type="submission" date="2016-10" db="EMBL/GenBank/DDBJ databases">
        <authorList>
            <person name="Varghese N."/>
            <person name="Submissions S."/>
        </authorList>
    </citation>
    <scope>NUCLEOTIDE SEQUENCE [LARGE SCALE GENOMIC DNA]</scope>
    <source>
        <strain evidence="2">LMG 22563</strain>
    </source>
</reference>
<gene>
    <name evidence="1" type="ORF">SAMN05216602_2407</name>
</gene>
<keyword evidence="2" id="KW-1185">Reference proteome</keyword>
<dbReference type="OrthoDB" id="6902616at2"/>
<sequence>MSAKPTNRQLADYLGLSEDEVGSYRLDSIQEGSHWRVAFTVEMPKSLRSKLPACLMVVVPGSIPSDSSLRHL</sequence>
<proteinExistence type="predicted"/>
<organism evidence="1 2">
    <name type="scientific">Phytopseudomonas argentinensis</name>
    <dbReference type="NCBI Taxonomy" id="289370"/>
    <lineage>
        <taxon>Bacteria</taxon>
        <taxon>Pseudomonadati</taxon>
        <taxon>Pseudomonadota</taxon>
        <taxon>Gammaproteobacteria</taxon>
        <taxon>Pseudomonadales</taxon>
        <taxon>Pseudomonadaceae</taxon>
        <taxon>Phytopseudomonas</taxon>
    </lineage>
</organism>
<protein>
    <submittedName>
        <fullName evidence="1">Uncharacterized protein</fullName>
    </submittedName>
</protein>
<dbReference type="EMBL" id="FORC01000002">
    <property type="protein sequence ID" value="SFI69938.1"/>
    <property type="molecule type" value="Genomic_DNA"/>
</dbReference>
<accession>A0A1I3KCB8</accession>